<feature type="compositionally biased region" description="Polar residues" evidence="10">
    <location>
        <begin position="32"/>
        <end position="47"/>
    </location>
</feature>
<keyword evidence="5" id="KW-0813">Transport</keyword>
<comment type="caution">
    <text evidence="11">The sequence shown here is derived from an EMBL/GenBank/DDBJ whole genome shotgun (WGS) entry which is preliminary data.</text>
</comment>
<protein>
    <recommendedName>
        <fullName evidence="3">60S ribosomal subunit assembly/export protein LOC1</fullName>
    </recommendedName>
    <alternativeName>
        <fullName evidence="4">60S ribosomal subunit assembly/export protein loc1</fullName>
    </alternativeName>
</protein>
<feature type="compositionally biased region" description="Basic and acidic residues" evidence="10">
    <location>
        <begin position="167"/>
        <end position="179"/>
    </location>
</feature>
<evidence type="ECO:0000256" key="9">
    <source>
        <dbReference type="ARBA" id="ARBA00023242"/>
    </source>
</evidence>
<dbReference type="GO" id="GO:0005730">
    <property type="term" value="C:nucleolus"/>
    <property type="evidence" value="ECO:0007669"/>
    <property type="project" value="UniProtKB-SubCell"/>
</dbReference>
<dbReference type="InterPro" id="IPR037650">
    <property type="entry name" value="Loc1"/>
</dbReference>
<evidence type="ECO:0000313" key="11">
    <source>
        <dbReference type="EMBL" id="GMM50401.1"/>
    </source>
</evidence>
<dbReference type="PANTHER" id="PTHR28028:SF1">
    <property type="entry name" value="60S RIBOSOMAL SUBUNIT ASSEMBLY_EXPORT PROTEIN LOC1"/>
    <property type="match status" value="1"/>
</dbReference>
<evidence type="ECO:0000256" key="3">
    <source>
        <dbReference type="ARBA" id="ARBA00019670"/>
    </source>
</evidence>
<evidence type="ECO:0000256" key="6">
    <source>
        <dbReference type="ARBA" id="ARBA00022517"/>
    </source>
</evidence>
<dbReference type="GO" id="GO:0042273">
    <property type="term" value="P:ribosomal large subunit biogenesis"/>
    <property type="evidence" value="ECO:0007669"/>
    <property type="project" value="InterPro"/>
</dbReference>
<keyword evidence="12" id="KW-1185">Reference proteome</keyword>
<keyword evidence="6" id="KW-0690">Ribosome biogenesis</keyword>
<evidence type="ECO:0000256" key="2">
    <source>
        <dbReference type="ARBA" id="ARBA00008132"/>
    </source>
</evidence>
<dbReference type="AlphaFoldDB" id="A0AAV5RFN3"/>
<reference evidence="11 12" key="1">
    <citation type="journal article" date="2023" name="Elife">
        <title>Identification of key yeast species and microbe-microbe interactions impacting larval growth of Drosophila in the wild.</title>
        <authorList>
            <person name="Mure A."/>
            <person name="Sugiura Y."/>
            <person name="Maeda R."/>
            <person name="Honda K."/>
            <person name="Sakurai N."/>
            <person name="Takahashi Y."/>
            <person name="Watada M."/>
            <person name="Katoh T."/>
            <person name="Gotoh A."/>
            <person name="Gotoh Y."/>
            <person name="Taniguchi I."/>
            <person name="Nakamura K."/>
            <person name="Hayashi T."/>
            <person name="Katayama T."/>
            <person name="Uemura T."/>
            <person name="Hattori Y."/>
        </authorList>
    </citation>
    <scope>NUCLEOTIDE SEQUENCE [LARGE SCALE GENOMIC DNA]</scope>
    <source>
        <strain evidence="11 12">SB-73</strain>
    </source>
</reference>
<keyword evidence="7" id="KW-0509">mRNA transport</keyword>
<dbReference type="GO" id="GO:0003729">
    <property type="term" value="F:mRNA binding"/>
    <property type="evidence" value="ECO:0007669"/>
    <property type="project" value="InterPro"/>
</dbReference>
<name>A0AAV5RFN3_STABA</name>
<feature type="compositionally biased region" description="Basic and acidic residues" evidence="10">
    <location>
        <begin position="136"/>
        <end position="156"/>
    </location>
</feature>
<dbReference type="GO" id="GO:0030687">
    <property type="term" value="C:preribosome, large subunit precursor"/>
    <property type="evidence" value="ECO:0007669"/>
    <property type="project" value="TreeGrafter"/>
</dbReference>
<comment type="similarity">
    <text evidence="2">Belongs to the LOC1 family.</text>
</comment>
<evidence type="ECO:0000256" key="5">
    <source>
        <dbReference type="ARBA" id="ARBA00022448"/>
    </source>
</evidence>
<evidence type="ECO:0000256" key="10">
    <source>
        <dbReference type="SAM" id="MobiDB-lite"/>
    </source>
</evidence>
<comment type="subcellular location">
    <subcellularLocation>
        <location evidence="1">Nucleus</location>
        <location evidence="1">Nucleolus</location>
    </subcellularLocation>
</comment>
<feature type="region of interest" description="Disordered" evidence="10">
    <location>
        <begin position="1"/>
        <end position="66"/>
    </location>
</feature>
<sequence>MGKPRKSRVNKKSQSAPREVAPDVHKDKMASNMLNFSKPQYQGVSKNNKARDRAISKGKLSRKKKERVYTEKELGIPKLNTALDPVGVKVKGKKGKKFVNDTSMQIILAEVLQQSNEAHASKLERARQLEAIREAKRKEIDEKEQQDKQRIDDKKKELKNRKRKGKGKAESKAEPETAPKKGSKKRVSFAV</sequence>
<proteinExistence type="inferred from homology"/>
<accession>A0AAV5RFN3</accession>
<gene>
    <name evidence="11" type="ORF">DASB73_013590</name>
</gene>
<dbReference type="GO" id="GO:0008298">
    <property type="term" value="P:intracellular mRNA localization"/>
    <property type="evidence" value="ECO:0007669"/>
    <property type="project" value="TreeGrafter"/>
</dbReference>
<evidence type="ECO:0000256" key="7">
    <source>
        <dbReference type="ARBA" id="ARBA00022816"/>
    </source>
</evidence>
<feature type="compositionally biased region" description="Basic and acidic residues" evidence="10">
    <location>
        <begin position="20"/>
        <end position="29"/>
    </location>
</feature>
<organism evidence="11 12">
    <name type="scientific">Starmerella bacillaris</name>
    <name type="common">Yeast</name>
    <name type="synonym">Candida zemplinina</name>
    <dbReference type="NCBI Taxonomy" id="1247836"/>
    <lineage>
        <taxon>Eukaryota</taxon>
        <taxon>Fungi</taxon>
        <taxon>Dikarya</taxon>
        <taxon>Ascomycota</taxon>
        <taxon>Saccharomycotina</taxon>
        <taxon>Dipodascomycetes</taxon>
        <taxon>Dipodascales</taxon>
        <taxon>Trichomonascaceae</taxon>
        <taxon>Starmerella</taxon>
    </lineage>
</organism>
<evidence type="ECO:0000256" key="1">
    <source>
        <dbReference type="ARBA" id="ARBA00004604"/>
    </source>
</evidence>
<feature type="compositionally biased region" description="Basic residues" evidence="10">
    <location>
        <begin position="157"/>
        <end position="166"/>
    </location>
</feature>
<keyword evidence="9" id="KW-0539">Nucleus</keyword>
<keyword evidence="8" id="KW-0175">Coiled coil</keyword>
<dbReference type="PANTHER" id="PTHR28028">
    <property type="entry name" value="60S RIBOSOMAL SUBUNIT ASSEMBLY/EXPORT PROTEIN LOC1"/>
    <property type="match status" value="1"/>
</dbReference>
<evidence type="ECO:0000256" key="8">
    <source>
        <dbReference type="ARBA" id="ARBA00023054"/>
    </source>
</evidence>
<dbReference type="GO" id="GO:0051028">
    <property type="term" value="P:mRNA transport"/>
    <property type="evidence" value="ECO:0007669"/>
    <property type="project" value="UniProtKB-KW"/>
</dbReference>
<feature type="compositionally biased region" description="Basic residues" evidence="10">
    <location>
        <begin position="1"/>
        <end position="11"/>
    </location>
</feature>
<dbReference type="EMBL" id="BTGC01000003">
    <property type="protein sequence ID" value="GMM50401.1"/>
    <property type="molecule type" value="Genomic_DNA"/>
</dbReference>
<feature type="region of interest" description="Disordered" evidence="10">
    <location>
        <begin position="136"/>
        <end position="191"/>
    </location>
</feature>
<dbReference type="Proteomes" id="UP001362899">
    <property type="component" value="Unassembled WGS sequence"/>
</dbReference>
<evidence type="ECO:0000256" key="4">
    <source>
        <dbReference type="ARBA" id="ARBA00020853"/>
    </source>
</evidence>
<evidence type="ECO:0000313" key="12">
    <source>
        <dbReference type="Proteomes" id="UP001362899"/>
    </source>
</evidence>
<feature type="compositionally biased region" description="Basic residues" evidence="10">
    <location>
        <begin position="181"/>
        <end position="191"/>
    </location>
</feature>